<sequence length="1288" mass="140176">MLSADSGRVLADHQVDLDVNAAEYEAFCDLFRHLARHRLPHDRVGSEAEAVDRVSAWISEQVLGRTILARLSGTVRVLVPRGAEFLLSRPLELARVSGVPLARKQVSLIYELDGHAKPYEKEDVAGSVRILALFSMPARSSVLALRRERYELTNTVRTIATKSRKAIELRVLQYGVTRERLAEAVEEYPGWDVLHVSGHGDVGTFLLEQANGDPDPISTGELVELLAPARSRLKLAVLSACQSGAAEAASTLLTLGLHELAEQVADGSSSPGDQVGLARGLVEELGVTALAMRYPVADGFAVALARELYPRLLGAGQPVDRAVALALPKAVGERPTAAVPAASIGTPMLVGAGTVGLRVAPPPGQAILDPYAERMAWFKPEPERFVGRTKALVEASAALAPESGRTGVLFVGMVGAGKSYCALELAHQHRGRFGALAWWGAPAEPDEFDQALTDFADALETQLNIPMRHAVGSEAELRRFLPRLAAVFREEAVLLVLDNVDTLLSGNGSWRDPMWGLLMESLTSHGGLSRVVLTSRVAPAGLDPRHVVVLPTHALSVAESVLLARELPHLGALLQDEPTAERAPARSDTSLQLARRVLNMAQGHPKLLELADKAAAEPGRLEAALAAAEAAGRDAPVTAFYTTGASALDGGQFIRLLGAWTSTALSGLPAPARVLVDLLAHIEEGERRSWIVSEVWHLVWRELYDEEPPPLELALEPLVSAVMVEVQRIDRQDSRIPRQIYRLHPGVGEAIRAGIDPAFGAVVDEMTIFCLAAVYDLAHEEESQGGSGWAIPSSGLATAPYLLRSGRWEEATDMLETVTDRAQDPATTNRALGYLRRMVEHHDGLNRPTVATLYAKLLSRSDPQAAAEILQEVSQNCYGLQQFDLASHALYLCVQLWRDHGNVHVALGLTKLLEHMTERAGFGPWTQAGDECLRLTILSELGKYDEVVDRAFALVELVDMLPDDSGAPERVTPVSVREVVLSTALGAAVQVKDFHFALDICERIEESHLRRGASDHERARLRLNNATMLLCLDRFDEAEDVLRECQAIFEDDEDFALLSQVFRMRAQIQAELGRTAGALTMAQAGLRYAYQGSGPGELARGHDDVASYLADNGHPTQVHLAHRMAAVILREAVERAASGATVTDLSSLLEYGSDLFPRSMEELNDTVERIPGVRFDDVLRTLVPDEADRAELYDSTVGAFRTRAEIAQGALANYREERVALMDAIHRAAEGEVGPSLFDGLDEASADLVRMFIHGQASNDPWDQRDLPAPKRLPGRWLDRLRSSLRRQ</sequence>
<keyword evidence="3" id="KW-1185">Reference proteome</keyword>
<dbReference type="SUPFAM" id="SSF48452">
    <property type="entry name" value="TPR-like"/>
    <property type="match status" value="1"/>
</dbReference>
<evidence type="ECO:0000313" key="2">
    <source>
        <dbReference type="EMBL" id="GES19773.1"/>
    </source>
</evidence>
<dbReference type="Gene3D" id="3.40.50.300">
    <property type="entry name" value="P-loop containing nucleotide triphosphate hydrolases"/>
    <property type="match status" value="1"/>
</dbReference>
<name>A0A5M3XKV5_9ACTN</name>
<feature type="domain" description="CHAT" evidence="1">
    <location>
        <begin position="67"/>
        <end position="326"/>
    </location>
</feature>
<dbReference type="Pfam" id="PF12770">
    <property type="entry name" value="CHAT"/>
    <property type="match status" value="1"/>
</dbReference>
<evidence type="ECO:0000259" key="1">
    <source>
        <dbReference type="Pfam" id="PF12770"/>
    </source>
</evidence>
<dbReference type="InterPro" id="IPR011990">
    <property type="entry name" value="TPR-like_helical_dom_sf"/>
</dbReference>
<comment type="caution">
    <text evidence="2">The sequence shown here is derived from an EMBL/GenBank/DDBJ whole genome shotgun (WGS) entry which is preliminary data.</text>
</comment>
<dbReference type="Gene3D" id="1.25.40.10">
    <property type="entry name" value="Tetratricopeptide repeat domain"/>
    <property type="match status" value="1"/>
</dbReference>
<dbReference type="InterPro" id="IPR027417">
    <property type="entry name" value="P-loop_NTPase"/>
</dbReference>
<organism evidence="2 3">
    <name type="scientific">Acrocarpospora pleiomorpha</name>
    <dbReference type="NCBI Taxonomy" id="90975"/>
    <lineage>
        <taxon>Bacteria</taxon>
        <taxon>Bacillati</taxon>
        <taxon>Actinomycetota</taxon>
        <taxon>Actinomycetes</taxon>
        <taxon>Streptosporangiales</taxon>
        <taxon>Streptosporangiaceae</taxon>
        <taxon>Acrocarpospora</taxon>
    </lineage>
</organism>
<evidence type="ECO:0000313" key="3">
    <source>
        <dbReference type="Proteomes" id="UP000377595"/>
    </source>
</evidence>
<dbReference type="EMBL" id="BLAF01000013">
    <property type="protein sequence ID" value="GES19773.1"/>
    <property type="molecule type" value="Genomic_DNA"/>
</dbReference>
<dbReference type="SUPFAM" id="SSF52540">
    <property type="entry name" value="P-loop containing nucleoside triphosphate hydrolases"/>
    <property type="match status" value="1"/>
</dbReference>
<proteinExistence type="predicted"/>
<dbReference type="Proteomes" id="UP000377595">
    <property type="component" value="Unassembled WGS sequence"/>
</dbReference>
<protein>
    <recommendedName>
        <fullName evidence="1">CHAT domain-containing protein</fullName>
    </recommendedName>
</protein>
<gene>
    <name evidence="2" type="ORF">Aple_026690</name>
</gene>
<reference evidence="2 3" key="1">
    <citation type="submission" date="2019-10" db="EMBL/GenBank/DDBJ databases">
        <title>Whole genome shotgun sequence of Acrocarpospora pleiomorpha NBRC 16267.</title>
        <authorList>
            <person name="Ichikawa N."/>
            <person name="Kimura A."/>
            <person name="Kitahashi Y."/>
            <person name="Komaki H."/>
            <person name="Oguchi A."/>
        </authorList>
    </citation>
    <scope>NUCLEOTIDE SEQUENCE [LARGE SCALE GENOMIC DNA]</scope>
    <source>
        <strain evidence="2 3">NBRC 16267</strain>
    </source>
</reference>
<accession>A0A5M3XKV5</accession>
<dbReference type="InterPro" id="IPR024983">
    <property type="entry name" value="CHAT_dom"/>
</dbReference>